<name>A0A5B7J7R5_PORTR</name>
<feature type="compositionally biased region" description="Basic and acidic residues" evidence="1">
    <location>
        <begin position="25"/>
        <end position="47"/>
    </location>
</feature>
<feature type="region of interest" description="Disordered" evidence="1">
    <location>
        <begin position="1"/>
        <end position="47"/>
    </location>
</feature>
<dbReference type="AlphaFoldDB" id="A0A5B7J7R5"/>
<dbReference type="Proteomes" id="UP000324222">
    <property type="component" value="Unassembled WGS sequence"/>
</dbReference>
<gene>
    <name evidence="2" type="ORF">E2C01_089026</name>
</gene>
<sequence length="47" mass="5260">MCGGGFQSRSLMSAEGAATRQTKTRRADPRVDQGGRDRGRRGRYWES</sequence>
<reference evidence="2 3" key="1">
    <citation type="submission" date="2019-05" db="EMBL/GenBank/DDBJ databases">
        <title>Another draft genome of Portunus trituberculatus and its Hox gene families provides insights of decapod evolution.</title>
        <authorList>
            <person name="Jeong J.-H."/>
            <person name="Song I."/>
            <person name="Kim S."/>
            <person name="Choi T."/>
            <person name="Kim D."/>
            <person name="Ryu S."/>
            <person name="Kim W."/>
        </authorList>
    </citation>
    <scope>NUCLEOTIDE SEQUENCE [LARGE SCALE GENOMIC DNA]</scope>
    <source>
        <tissue evidence="2">Muscle</tissue>
    </source>
</reference>
<evidence type="ECO:0000313" key="2">
    <source>
        <dbReference type="EMBL" id="MPC93881.1"/>
    </source>
</evidence>
<proteinExistence type="predicted"/>
<comment type="caution">
    <text evidence="2">The sequence shown here is derived from an EMBL/GenBank/DDBJ whole genome shotgun (WGS) entry which is preliminary data.</text>
</comment>
<organism evidence="2 3">
    <name type="scientific">Portunus trituberculatus</name>
    <name type="common">Swimming crab</name>
    <name type="synonym">Neptunus trituberculatus</name>
    <dbReference type="NCBI Taxonomy" id="210409"/>
    <lineage>
        <taxon>Eukaryota</taxon>
        <taxon>Metazoa</taxon>
        <taxon>Ecdysozoa</taxon>
        <taxon>Arthropoda</taxon>
        <taxon>Crustacea</taxon>
        <taxon>Multicrustacea</taxon>
        <taxon>Malacostraca</taxon>
        <taxon>Eumalacostraca</taxon>
        <taxon>Eucarida</taxon>
        <taxon>Decapoda</taxon>
        <taxon>Pleocyemata</taxon>
        <taxon>Brachyura</taxon>
        <taxon>Eubrachyura</taxon>
        <taxon>Portunoidea</taxon>
        <taxon>Portunidae</taxon>
        <taxon>Portuninae</taxon>
        <taxon>Portunus</taxon>
    </lineage>
</organism>
<evidence type="ECO:0000256" key="1">
    <source>
        <dbReference type="SAM" id="MobiDB-lite"/>
    </source>
</evidence>
<protein>
    <submittedName>
        <fullName evidence="2">Uncharacterized protein</fullName>
    </submittedName>
</protein>
<keyword evidence="3" id="KW-1185">Reference proteome</keyword>
<dbReference type="EMBL" id="VSRR010096447">
    <property type="protein sequence ID" value="MPC93881.1"/>
    <property type="molecule type" value="Genomic_DNA"/>
</dbReference>
<accession>A0A5B7J7R5</accession>
<evidence type="ECO:0000313" key="3">
    <source>
        <dbReference type="Proteomes" id="UP000324222"/>
    </source>
</evidence>